<dbReference type="RefSeq" id="XP_012899282.1">
    <property type="nucleotide sequence ID" value="XM_013043828.1"/>
</dbReference>
<dbReference type="GeneID" id="24923020"/>
<dbReference type="InterPro" id="IPR016181">
    <property type="entry name" value="Acyl_CoA_acyltransferase"/>
</dbReference>
<dbReference type="EMBL" id="FN668690">
    <property type="protein sequence ID" value="CBK25234.2"/>
    <property type="molecule type" value="Genomic_DNA"/>
</dbReference>
<protein>
    <recommendedName>
        <fullName evidence="3">N-acetyltransferase domain-containing protein</fullName>
    </recommendedName>
</protein>
<gene>
    <name evidence="1" type="ORF">GSBLH_T00006896001</name>
</gene>
<dbReference type="InParanoid" id="D8MAZ5"/>
<dbReference type="Proteomes" id="UP000008312">
    <property type="component" value="Unassembled WGS sequence"/>
</dbReference>
<evidence type="ECO:0008006" key="3">
    <source>
        <dbReference type="Google" id="ProtNLM"/>
    </source>
</evidence>
<sequence>MQISTKIILESYKQALATAHLLNSAQLSTALIESDFAFAISKYCAHVRLWNGLEVLIRPILPVDIDRMKESVFHVLSNGEVSQESLSLRFNAVTNVVKDDMLRYFTNIDYDSHFAFAALIKEGSTWKGVATARIIQDKDDSSVAEWAAIVLDAYHGMGIGSCLLYCLSCMASHFDIRRLCAVVHHENYPVLHWMKKASAYQEFYRDCRFWMFETPLNKTWIPSDEVRERLERAAHGKGGVEDECMQELQRTVKKIDQERFLNGCRRTVEETGMKETMSGKRNAPVVSFVTSGQDDFDIGDLF</sequence>
<keyword evidence="2" id="KW-1185">Reference proteome</keyword>
<reference evidence="1" key="1">
    <citation type="submission" date="2010-02" db="EMBL/GenBank/DDBJ databases">
        <title>Sequencing and annotation of the Blastocystis hominis genome.</title>
        <authorList>
            <person name="Wincker P."/>
        </authorList>
    </citation>
    <scope>NUCLEOTIDE SEQUENCE</scope>
    <source>
        <strain evidence="1">Singapore isolate B</strain>
    </source>
</reference>
<name>D8MAZ5_BLAHO</name>
<dbReference type="Gene3D" id="3.40.630.30">
    <property type="match status" value="1"/>
</dbReference>
<accession>D8MAZ5</accession>
<evidence type="ECO:0000313" key="2">
    <source>
        <dbReference type="Proteomes" id="UP000008312"/>
    </source>
</evidence>
<evidence type="ECO:0000313" key="1">
    <source>
        <dbReference type="EMBL" id="CBK25234.2"/>
    </source>
</evidence>
<dbReference type="AlphaFoldDB" id="D8MAZ5"/>
<proteinExistence type="predicted"/>
<organism evidence="1">
    <name type="scientific">Blastocystis hominis</name>
    <dbReference type="NCBI Taxonomy" id="12968"/>
    <lineage>
        <taxon>Eukaryota</taxon>
        <taxon>Sar</taxon>
        <taxon>Stramenopiles</taxon>
        <taxon>Bigyra</taxon>
        <taxon>Opalozoa</taxon>
        <taxon>Opalinata</taxon>
        <taxon>Blastocystidae</taxon>
        <taxon>Blastocystis</taxon>
    </lineage>
</organism>
<dbReference type="SUPFAM" id="SSF55729">
    <property type="entry name" value="Acyl-CoA N-acyltransferases (Nat)"/>
    <property type="match status" value="1"/>
</dbReference>
<dbReference type="OrthoDB" id="10400480at2759"/>